<accession>A0A6N9YS18</accession>
<dbReference type="GO" id="GO:0006352">
    <property type="term" value="P:DNA-templated transcription initiation"/>
    <property type="evidence" value="ECO:0007669"/>
    <property type="project" value="InterPro"/>
</dbReference>
<evidence type="ECO:0000256" key="2">
    <source>
        <dbReference type="ARBA" id="ARBA00023015"/>
    </source>
</evidence>
<feature type="domain" description="RNA polymerase sigma-70 region 2" evidence="5">
    <location>
        <begin position="35"/>
        <end position="102"/>
    </location>
</feature>
<dbReference type="InterPro" id="IPR013325">
    <property type="entry name" value="RNA_pol_sigma_r2"/>
</dbReference>
<dbReference type="SUPFAM" id="SSF88659">
    <property type="entry name" value="Sigma3 and sigma4 domains of RNA polymerase sigma factors"/>
    <property type="match status" value="1"/>
</dbReference>
<evidence type="ECO:0000256" key="3">
    <source>
        <dbReference type="ARBA" id="ARBA00023082"/>
    </source>
</evidence>
<feature type="domain" description="RNA polymerase sigma factor 70 region 4 type 2" evidence="6">
    <location>
        <begin position="132"/>
        <end position="182"/>
    </location>
</feature>
<comment type="caution">
    <text evidence="7">The sequence shown here is derived from an EMBL/GenBank/DDBJ whole genome shotgun (WGS) entry which is preliminary data.</text>
</comment>
<organism evidence="7 8">
    <name type="scientific">Phytoactinopolyspora alkaliphila</name>
    <dbReference type="NCBI Taxonomy" id="1783498"/>
    <lineage>
        <taxon>Bacteria</taxon>
        <taxon>Bacillati</taxon>
        <taxon>Actinomycetota</taxon>
        <taxon>Actinomycetes</taxon>
        <taxon>Jiangellales</taxon>
        <taxon>Jiangellaceae</taxon>
        <taxon>Phytoactinopolyspora</taxon>
    </lineage>
</organism>
<dbReference type="InterPro" id="IPR013249">
    <property type="entry name" value="RNA_pol_sigma70_r4_t2"/>
</dbReference>
<protein>
    <submittedName>
        <fullName evidence="7">Sigma-70 family RNA polymerase sigma factor</fullName>
    </submittedName>
</protein>
<dbReference type="AlphaFoldDB" id="A0A6N9YS18"/>
<evidence type="ECO:0000313" key="8">
    <source>
        <dbReference type="Proteomes" id="UP000469185"/>
    </source>
</evidence>
<dbReference type="Proteomes" id="UP000469185">
    <property type="component" value="Unassembled WGS sequence"/>
</dbReference>
<keyword evidence="3" id="KW-0731">Sigma factor</keyword>
<dbReference type="SUPFAM" id="SSF88946">
    <property type="entry name" value="Sigma2 domain of RNA polymerase sigma factors"/>
    <property type="match status" value="1"/>
</dbReference>
<evidence type="ECO:0000256" key="4">
    <source>
        <dbReference type="ARBA" id="ARBA00023163"/>
    </source>
</evidence>
<dbReference type="InterPro" id="IPR007627">
    <property type="entry name" value="RNA_pol_sigma70_r2"/>
</dbReference>
<dbReference type="GO" id="GO:0016987">
    <property type="term" value="F:sigma factor activity"/>
    <property type="evidence" value="ECO:0007669"/>
    <property type="project" value="UniProtKB-KW"/>
</dbReference>
<dbReference type="InterPro" id="IPR013324">
    <property type="entry name" value="RNA_pol_sigma_r3/r4-like"/>
</dbReference>
<comment type="similarity">
    <text evidence="1">Belongs to the sigma-70 factor family. ECF subfamily.</text>
</comment>
<dbReference type="Pfam" id="PF04542">
    <property type="entry name" value="Sigma70_r2"/>
    <property type="match status" value="1"/>
</dbReference>
<dbReference type="PANTHER" id="PTHR43133:SF62">
    <property type="entry name" value="RNA POLYMERASE SIGMA FACTOR SIGZ"/>
    <property type="match status" value="1"/>
</dbReference>
<dbReference type="Gene3D" id="1.10.10.10">
    <property type="entry name" value="Winged helix-like DNA-binding domain superfamily/Winged helix DNA-binding domain"/>
    <property type="match status" value="1"/>
</dbReference>
<proteinExistence type="inferred from homology"/>
<dbReference type="RefSeq" id="WP_163820550.1">
    <property type="nucleotide sequence ID" value="NZ_JAAGOB010000013.1"/>
</dbReference>
<name>A0A6N9YS18_9ACTN</name>
<evidence type="ECO:0000259" key="5">
    <source>
        <dbReference type="Pfam" id="PF04542"/>
    </source>
</evidence>
<evidence type="ECO:0000259" key="6">
    <source>
        <dbReference type="Pfam" id="PF08281"/>
    </source>
</evidence>
<evidence type="ECO:0000313" key="7">
    <source>
        <dbReference type="EMBL" id="NED97782.1"/>
    </source>
</evidence>
<dbReference type="NCBIfam" id="TIGR02937">
    <property type="entry name" value="sigma70-ECF"/>
    <property type="match status" value="1"/>
</dbReference>
<dbReference type="GO" id="GO:0003677">
    <property type="term" value="F:DNA binding"/>
    <property type="evidence" value="ECO:0007669"/>
    <property type="project" value="InterPro"/>
</dbReference>
<keyword evidence="8" id="KW-1185">Reference proteome</keyword>
<evidence type="ECO:0000256" key="1">
    <source>
        <dbReference type="ARBA" id="ARBA00010641"/>
    </source>
</evidence>
<reference evidence="7 8" key="1">
    <citation type="submission" date="2020-02" db="EMBL/GenBank/DDBJ databases">
        <authorList>
            <person name="Li X.-J."/>
            <person name="Feng X.-M."/>
        </authorList>
    </citation>
    <scope>NUCLEOTIDE SEQUENCE [LARGE SCALE GENOMIC DNA]</scope>
    <source>
        <strain evidence="7 8">CGMCC 4.7225</strain>
    </source>
</reference>
<dbReference type="PANTHER" id="PTHR43133">
    <property type="entry name" value="RNA POLYMERASE ECF-TYPE SIGMA FACTO"/>
    <property type="match status" value="1"/>
</dbReference>
<gene>
    <name evidence="7" type="ORF">G1H11_21005</name>
</gene>
<dbReference type="Pfam" id="PF08281">
    <property type="entry name" value="Sigma70_r4_2"/>
    <property type="match status" value="1"/>
</dbReference>
<dbReference type="InterPro" id="IPR014284">
    <property type="entry name" value="RNA_pol_sigma-70_dom"/>
</dbReference>
<keyword evidence="4" id="KW-0804">Transcription</keyword>
<keyword evidence="2" id="KW-0805">Transcription regulation</keyword>
<sequence>MGPDEDPGQADQFSADNAHAERFAGGDETALADVYRRHGPLVHTLALRALGNADEAADVTQQVFIAAWRGRARYDPRSGSLGGWLVGITKNKIADAWAARERDRRLAATAARATGSQDQENSINSLADRLVLADELAQLGEPQGSIVRLAFYGQLTHTEIAESLDLPVGTVKSHIRRSLKRLRSRLEVDGATR</sequence>
<dbReference type="EMBL" id="JAAGOB010000013">
    <property type="protein sequence ID" value="NED97782.1"/>
    <property type="molecule type" value="Genomic_DNA"/>
</dbReference>
<dbReference type="Gene3D" id="1.10.1740.10">
    <property type="match status" value="1"/>
</dbReference>
<dbReference type="InterPro" id="IPR036388">
    <property type="entry name" value="WH-like_DNA-bd_sf"/>
</dbReference>
<dbReference type="InterPro" id="IPR039425">
    <property type="entry name" value="RNA_pol_sigma-70-like"/>
</dbReference>